<dbReference type="OrthoDB" id="5430658at2759"/>
<feature type="compositionally biased region" description="Polar residues" evidence="3">
    <location>
        <begin position="151"/>
        <end position="160"/>
    </location>
</feature>
<sequence>MSFLGDLVNSIGTGAAPPPKTTVRSVSATSQQHVPLAFKSGSRPSSTALPSPLNGTKRKAEDEHSKPPAKVIRPNPAPGLTSTVSKRPAAPPLNAPKSSNDKAVLVPKPKLEPNGTASKAGSTSPSISATAAPKAPPKGSYADIMARAKQAQETKAQSQIGLIKHQATNRERVSKVAERRRQEEEKAKAAKATPGARPALGKQGMSRSASPAKKTDQPRVPKAPRPPLHAPASYKGTIGTAATRPRQQDRRRRNKYDEYLGTDEEDASEGSYGRGEEDDYESDASSVMEAGAFEVDEEEQRALRAAREEDARELALEAQLKREKEERRRRLMNLASKRK</sequence>
<dbReference type="AlphaFoldDB" id="W9Y5R2"/>
<protein>
    <recommendedName>
        <fullName evidence="6">SPT2 chromatin protein</fullName>
    </recommendedName>
</protein>
<evidence type="ECO:0000313" key="4">
    <source>
        <dbReference type="EMBL" id="EXJ88172.1"/>
    </source>
</evidence>
<dbReference type="GeneID" id="19159977"/>
<accession>W9Y5R2</accession>
<reference evidence="4 5" key="1">
    <citation type="submission" date="2013-03" db="EMBL/GenBank/DDBJ databases">
        <title>The Genome Sequence of Capronia coronata CBS 617.96.</title>
        <authorList>
            <consortium name="The Broad Institute Genomics Platform"/>
            <person name="Cuomo C."/>
            <person name="de Hoog S."/>
            <person name="Gorbushina A."/>
            <person name="Walker B."/>
            <person name="Young S.K."/>
            <person name="Zeng Q."/>
            <person name="Gargeya S."/>
            <person name="Fitzgerald M."/>
            <person name="Haas B."/>
            <person name="Abouelleil A."/>
            <person name="Allen A.W."/>
            <person name="Alvarado L."/>
            <person name="Arachchi H.M."/>
            <person name="Berlin A.M."/>
            <person name="Chapman S.B."/>
            <person name="Gainer-Dewar J."/>
            <person name="Goldberg J."/>
            <person name="Griggs A."/>
            <person name="Gujja S."/>
            <person name="Hansen M."/>
            <person name="Howarth C."/>
            <person name="Imamovic A."/>
            <person name="Ireland A."/>
            <person name="Larimer J."/>
            <person name="McCowan C."/>
            <person name="Murphy C."/>
            <person name="Pearson M."/>
            <person name="Poon T.W."/>
            <person name="Priest M."/>
            <person name="Roberts A."/>
            <person name="Saif S."/>
            <person name="Shea T."/>
            <person name="Sisk P."/>
            <person name="Sykes S."/>
            <person name="Wortman J."/>
            <person name="Nusbaum C."/>
            <person name="Birren B."/>
        </authorList>
    </citation>
    <scope>NUCLEOTIDE SEQUENCE [LARGE SCALE GENOMIC DNA]</scope>
    <source>
        <strain evidence="4 5">CBS 617.96</strain>
    </source>
</reference>
<dbReference type="SMART" id="SM00784">
    <property type="entry name" value="SPT2"/>
    <property type="match status" value="1"/>
</dbReference>
<comment type="caution">
    <text evidence="4">The sequence shown here is derived from an EMBL/GenBank/DDBJ whole genome shotgun (WGS) entry which is preliminary data.</text>
</comment>
<feature type="compositionally biased region" description="Polar residues" evidence="3">
    <location>
        <begin position="22"/>
        <end position="33"/>
    </location>
</feature>
<comment type="similarity">
    <text evidence="1">Belongs to the SPT2 family.</text>
</comment>
<evidence type="ECO:0000256" key="3">
    <source>
        <dbReference type="SAM" id="MobiDB-lite"/>
    </source>
</evidence>
<evidence type="ECO:0000256" key="2">
    <source>
        <dbReference type="ARBA" id="ARBA00023054"/>
    </source>
</evidence>
<feature type="compositionally biased region" description="Basic and acidic residues" evidence="3">
    <location>
        <begin position="300"/>
        <end position="310"/>
    </location>
</feature>
<name>W9Y5R2_9EURO</name>
<dbReference type="eggNOG" id="ENOG502SCZV">
    <property type="taxonomic scope" value="Eukaryota"/>
</dbReference>
<evidence type="ECO:0000313" key="5">
    <source>
        <dbReference type="Proteomes" id="UP000019484"/>
    </source>
</evidence>
<keyword evidence="2" id="KW-0175">Coiled coil</keyword>
<gene>
    <name evidence="4" type="ORF">A1O1_05100</name>
</gene>
<dbReference type="Pfam" id="PF08243">
    <property type="entry name" value="SPT2"/>
    <property type="match status" value="1"/>
</dbReference>
<dbReference type="InterPro" id="IPR013256">
    <property type="entry name" value="Chromatin_SPT2"/>
</dbReference>
<evidence type="ECO:0000256" key="1">
    <source>
        <dbReference type="ARBA" id="ARBA00006461"/>
    </source>
</evidence>
<feature type="compositionally biased region" description="Basic and acidic residues" evidence="3">
    <location>
        <begin position="168"/>
        <end position="188"/>
    </location>
</feature>
<feature type="region of interest" description="Disordered" evidence="3">
    <location>
        <begin position="1"/>
        <end position="310"/>
    </location>
</feature>
<organism evidence="4 5">
    <name type="scientific">Capronia coronata CBS 617.96</name>
    <dbReference type="NCBI Taxonomy" id="1182541"/>
    <lineage>
        <taxon>Eukaryota</taxon>
        <taxon>Fungi</taxon>
        <taxon>Dikarya</taxon>
        <taxon>Ascomycota</taxon>
        <taxon>Pezizomycotina</taxon>
        <taxon>Eurotiomycetes</taxon>
        <taxon>Chaetothyriomycetidae</taxon>
        <taxon>Chaetothyriales</taxon>
        <taxon>Herpotrichiellaceae</taxon>
        <taxon>Capronia</taxon>
    </lineage>
</organism>
<feature type="compositionally biased region" description="Low complexity" evidence="3">
    <location>
        <begin position="190"/>
        <end position="199"/>
    </location>
</feature>
<dbReference type="STRING" id="1182541.W9Y5R2"/>
<dbReference type="HOGENOM" id="CLU_068909_0_0_1"/>
<dbReference type="RefSeq" id="XP_007724178.1">
    <property type="nucleotide sequence ID" value="XM_007725988.1"/>
</dbReference>
<proteinExistence type="inferred from homology"/>
<feature type="compositionally biased region" description="Low complexity" evidence="3">
    <location>
        <begin position="120"/>
        <end position="140"/>
    </location>
</feature>
<dbReference type="Proteomes" id="UP000019484">
    <property type="component" value="Unassembled WGS sequence"/>
</dbReference>
<dbReference type="EMBL" id="AMWN01000004">
    <property type="protein sequence ID" value="EXJ88172.1"/>
    <property type="molecule type" value="Genomic_DNA"/>
</dbReference>
<evidence type="ECO:0008006" key="6">
    <source>
        <dbReference type="Google" id="ProtNLM"/>
    </source>
</evidence>
<keyword evidence="5" id="KW-1185">Reference proteome</keyword>